<name>A0A1W0WKB6_HYPEX</name>
<dbReference type="EMBL" id="MTYJ01000086">
    <property type="protein sequence ID" value="OQV15612.1"/>
    <property type="molecule type" value="Genomic_DNA"/>
</dbReference>
<evidence type="ECO:0000313" key="3">
    <source>
        <dbReference type="Proteomes" id="UP000192578"/>
    </source>
</evidence>
<accession>A0A1W0WKB6</accession>
<dbReference type="Proteomes" id="UP000192578">
    <property type="component" value="Unassembled WGS sequence"/>
</dbReference>
<organism evidence="2 3">
    <name type="scientific">Hypsibius exemplaris</name>
    <name type="common">Freshwater tardigrade</name>
    <dbReference type="NCBI Taxonomy" id="2072580"/>
    <lineage>
        <taxon>Eukaryota</taxon>
        <taxon>Metazoa</taxon>
        <taxon>Ecdysozoa</taxon>
        <taxon>Tardigrada</taxon>
        <taxon>Eutardigrada</taxon>
        <taxon>Parachela</taxon>
        <taxon>Hypsibioidea</taxon>
        <taxon>Hypsibiidae</taxon>
        <taxon>Hypsibius</taxon>
    </lineage>
</organism>
<proteinExistence type="predicted"/>
<evidence type="ECO:0000313" key="2">
    <source>
        <dbReference type="EMBL" id="OQV15612.1"/>
    </source>
</evidence>
<keyword evidence="1" id="KW-0732">Signal</keyword>
<comment type="caution">
    <text evidence="2">The sequence shown here is derived from an EMBL/GenBank/DDBJ whole genome shotgun (WGS) entry which is preliminary data.</text>
</comment>
<reference evidence="3" key="1">
    <citation type="submission" date="2017-01" db="EMBL/GenBank/DDBJ databases">
        <title>Comparative genomics of anhydrobiosis in the tardigrade Hypsibius dujardini.</title>
        <authorList>
            <person name="Yoshida Y."/>
            <person name="Koutsovoulos G."/>
            <person name="Laetsch D."/>
            <person name="Stevens L."/>
            <person name="Kumar S."/>
            <person name="Horikawa D."/>
            <person name="Ishino K."/>
            <person name="Komine S."/>
            <person name="Tomita M."/>
            <person name="Blaxter M."/>
            <person name="Arakawa K."/>
        </authorList>
    </citation>
    <scope>NUCLEOTIDE SEQUENCE [LARGE SCALE GENOMIC DNA]</scope>
    <source>
        <strain evidence="3">Z151</strain>
    </source>
</reference>
<evidence type="ECO:0000256" key="1">
    <source>
        <dbReference type="SAM" id="SignalP"/>
    </source>
</evidence>
<dbReference type="AlphaFoldDB" id="A0A1W0WKB6"/>
<dbReference type="PROSITE" id="PS51257">
    <property type="entry name" value="PROKAR_LIPOPROTEIN"/>
    <property type="match status" value="1"/>
</dbReference>
<sequence>MKAAVILLLVAVGACSAAFSGSLVERTQPVLNNANLRASITVSAFTKGDHDLGLLAQTIIQNVIARVRALIAHIQAQLELVGGHAHQLSEQVQAQVRATIALLQQIAASSSSQVQAAIRDLIKNLQQLLSGNDEEGTAEARQLVERLDILAVVQGALQDALTQLANVEGIQQLVQQLAPYLDQAQDIFEQISALLLGSLQLDRAIALRQGVLDILAQFQPIVAAIQAALTEGVGQVQIIAQGLIDQVIAANQASQAAALQHVIAQINALPSWLSSLAQPLVEVLESLGNN</sequence>
<protein>
    <submittedName>
        <fullName evidence="2">Uncharacterized protein</fullName>
    </submittedName>
</protein>
<feature type="signal peptide" evidence="1">
    <location>
        <begin position="1"/>
        <end position="17"/>
    </location>
</feature>
<gene>
    <name evidence="2" type="ORF">BV898_10201</name>
</gene>
<keyword evidence="3" id="KW-1185">Reference proteome</keyword>
<feature type="chain" id="PRO_5012890330" evidence="1">
    <location>
        <begin position="18"/>
        <end position="290"/>
    </location>
</feature>